<dbReference type="Gene3D" id="3.40.50.2300">
    <property type="match status" value="2"/>
</dbReference>
<dbReference type="EMBL" id="BDFD01000014">
    <property type="protein sequence ID" value="GAV20685.1"/>
    <property type="molecule type" value="Genomic_DNA"/>
</dbReference>
<dbReference type="AlphaFoldDB" id="A0A1L8CP36"/>
<keyword evidence="2" id="KW-1185">Reference proteome</keyword>
<dbReference type="RefSeq" id="WP_227819431.1">
    <property type="nucleotide sequence ID" value="NZ_BDFD01000014.1"/>
</dbReference>
<name>A0A1L8CP36_9PROT</name>
<evidence type="ECO:0000313" key="2">
    <source>
        <dbReference type="Proteomes" id="UP000231632"/>
    </source>
</evidence>
<proteinExistence type="predicted"/>
<reference evidence="1 2" key="1">
    <citation type="journal article" date="2017" name="Arch. Microbiol.">
        <title>Mariprofundus micogutta sp. nov., a novel iron-oxidizing zetaproteobacterium isolated from a deep-sea hydrothermal field at the Bayonnaise knoll of the Izu-Ogasawara arc, and a description of Mariprofundales ord. nov. and Zetaproteobacteria classis nov.</title>
        <authorList>
            <person name="Makita H."/>
            <person name="Tanaka E."/>
            <person name="Mitsunobu S."/>
            <person name="Miyazaki M."/>
            <person name="Nunoura T."/>
            <person name="Uematsu K."/>
            <person name="Takaki Y."/>
            <person name="Nishi S."/>
            <person name="Shimamura S."/>
            <person name="Takai K."/>
        </authorList>
    </citation>
    <scope>NUCLEOTIDE SEQUENCE [LARGE SCALE GENOMIC DNA]</scope>
    <source>
        <strain evidence="1 2">ET2</strain>
    </source>
</reference>
<evidence type="ECO:0000313" key="1">
    <source>
        <dbReference type="EMBL" id="GAV20685.1"/>
    </source>
</evidence>
<dbReference type="Proteomes" id="UP000231632">
    <property type="component" value="Unassembled WGS sequence"/>
</dbReference>
<dbReference type="PANTHER" id="PTHR47628">
    <property type="match status" value="1"/>
</dbReference>
<dbReference type="InterPro" id="IPR017777">
    <property type="entry name" value="ABC_urea-bd_UrtA"/>
</dbReference>
<dbReference type="SUPFAM" id="SSF53822">
    <property type="entry name" value="Periplasmic binding protein-like I"/>
    <property type="match status" value="1"/>
</dbReference>
<comment type="caution">
    <text evidence="1">The sequence shown here is derived from an EMBL/GenBank/DDBJ whole genome shotgun (WGS) entry which is preliminary data.</text>
</comment>
<dbReference type="CDD" id="cd06355">
    <property type="entry name" value="PBP1_FmdD-like"/>
    <property type="match status" value="1"/>
</dbReference>
<accession>A0A1L8CP36</accession>
<dbReference type="STRING" id="1921010.MMIC_P1658"/>
<dbReference type="PANTHER" id="PTHR47628:SF1">
    <property type="entry name" value="ALIPHATIC AMIDASE EXPRESSION-REGULATING PROTEIN"/>
    <property type="match status" value="1"/>
</dbReference>
<dbReference type="Pfam" id="PF13433">
    <property type="entry name" value="Peripla_BP_5"/>
    <property type="match status" value="1"/>
</dbReference>
<organism evidence="1 2">
    <name type="scientific">Mariprofundus micogutta</name>
    <dbReference type="NCBI Taxonomy" id="1921010"/>
    <lineage>
        <taxon>Bacteria</taxon>
        <taxon>Pseudomonadati</taxon>
        <taxon>Pseudomonadota</taxon>
        <taxon>Candidatius Mariprofundia</taxon>
        <taxon>Mariprofundales</taxon>
        <taxon>Mariprofundaceae</taxon>
        <taxon>Mariprofundus</taxon>
    </lineage>
</organism>
<protein>
    <submittedName>
        <fullName evidence="1">Urea transport system substrate-binding protein</fullName>
    </submittedName>
</protein>
<dbReference type="InterPro" id="IPR028082">
    <property type="entry name" value="Peripla_BP_I"/>
</dbReference>
<gene>
    <name evidence="1" type="ORF">MMIC_P1658</name>
</gene>
<sequence>MLNNAMPLLQRAGLKQTYKYLLLPVMGCALLLLLTACQNADKEPIKIGILHSLTGTMAISEKPVVDATLLAIEEINAKGGLLGRQLKPIIADGKSDPATFASEARRLIKDEQVAVTFGCWTSASRKTVKPVIEQYDSLLFYPLQYEGFEQSPHIIYTGNTPNQQIIPAISWSNKHLGKRLFLIGSDYIFPRVANWIIKKQASILDMEIVGEIYQPLGSSDFDSVAREIISAKPDVVINTINGDSNISFFKALFEADITSSDMPVLSFSISENELAVIPEDHSRGHYAAWSYFQSIDSHGNREFVRAFKTHFGKQRLISDPMEAAYIGVHLWAKAAQLINSIDAKSIIFRLKTITMEAPQGIVAIDLNNHHLWKQARIGKIVAQHQFETVWQSESSIQPMTHPLGILQDDAEHYINSLFDLWGQQWSARPQEE</sequence>